<dbReference type="AlphaFoldDB" id="A0A150J3P8"/>
<keyword evidence="3" id="KW-0067">ATP-binding</keyword>
<dbReference type="GO" id="GO:0004817">
    <property type="term" value="F:cysteine-tRNA ligase activity"/>
    <property type="evidence" value="ECO:0007669"/>
    <property type="project" value="TreeGrafter"/>
</dbReference>
<evidence type="ECO:0000256" key="1">
    <source>
        <dbReference type="ARBA" id="ARBA00022598"/>
    </source>
</evidence>
<dbReference type="GO" id="GO:0005524">
    <property type="term" value="F:ATP binding"/>
    <property type="evidence" value="ECO:0007669"/>
    <property type="project" value="UniProtKB-KW"/>
</dbReference>
<evidence type="ECO:0000313" key="5">
    <source>
        <dbReference type="EMBL" id="KYC51853.1"/>
    </source>
</evidence>
<keyword evidence="2" id="KW-0547">Nucleotide-binding</keyword>
<dbReference type="PANTHER" id="PTHR10890">
    <property type="entry name" value="CYSTEINYL-TRNA SYNTHETASE"/>
    <property type="match status" value="1"/>
</dbReference>
<reference evidence="5 6" key="1">
    <citation type="journal article" date="2016" name="ISME J.">
        <title>Chasing the elusive Euryarchaeota class WSA2: genomes reveal a uniquely fastidious methyl-reducing methanogen.</title>
        <authorList>
            <person name="Nobu M.K."/>
            <person name="Narihiro T."/>
            <person name="Kuroda K."/>
            <person name="Mei R."/>
            <person name="Liu W.T."/>
        </authorList>
    </citation>
    <scope>NUCLEOTIDE SEQUENCE [LARGE SCALE GENOMIC DNA]</scope>
    <source>
        <strain evidence="5">U1lsi0528_Bin089</strain>
    </source>
</reference>
<dbReference type="Proteomes" id="UP000075578">
    <property type="component" value="Unassembled WGS sequence"/>
</dbReference>
<protein>
    <submittedName>
        <fullName evidence="5">Cysteinyl-tRNA synthetase</fullName>
    </submittedName>
</protein>
<name>A0A150J3P8_9EURY</name>
<feature type="domain" description="tRNA synthetases class I catalytic" evidence="4">
    <location>
        <begin position="12"/>
        <end position="158"/>
    </location>
</feature>
<dbReference type="PANTHER" id="PTHR10890:SF3">
    <property type="entry name" value="CYSTEINE--TRNA LIGASE, CYTOPLASMIC"/>
    <property type="match status" value="1"/>
</dbReference>
<sequence length="255" mass="30236">MTKWPEKKKRFKRDNYSNNMWNLGDFILWHSCKDETYPCWDASIGRGWPAWNVQDPAIIVHSLGNQVDICCGGIDNRTMHHDYNIAIMESYSGVEFCPYWLHSHHLFVDGKKMSKRKGNILYVDDLINKGYSIAEIRFFLIYSQYRIRMNFTFNKFNRTSSKLKDFLNMVDFIMVKNNTKESSPKVHKLLDELFMSFEQHMGNDLNVKNAFDSIYSIVQELYILKNENKISDRDIDNFSNKLHKIDEVLKIIFVN</sequence>
<keyword evidence="5" id="KW-0030">Aminoacyl-tRNA synthetase</keyword>
<proteinExistence type="predicted"/>
<dbReference type="InterPro" id="IPR032678">
    <property type="entry name" value="tRNA-synt_1_cat_dom"/>
</dbReference>
<dbReference type="GO" id="GO:0005829">
    <property type="term" value="C:cytosol"/>
    <property type="evidence" value="ECO:0007669"/>
    <property type="project" value="TreeGrafter"/>
</dbReference>
<dbReference type="InterPro" id="IPR024909">
    <property type="entry name" value="Cys-tRNA/MSH_ligase"/>
</dbReference>
<dbReference type="EMBL" id="LNGD01000051">
    <property type="protein sequence ID" value="KYC51853.1"/>
    <property type="molecule type" value="Genomic_DNA"/>
</dbReference>
<dbReference type="Gene3D" id="3.40.50.620">
    <property type="entry name" value="HUPs"/>
    <property type="match status" value="1"/>
</dbReference>
<dbReference type="SUPFAM" id="SSF52374">
    <property type="entry name" value="Nucleotidylyl transferase"/>
    <property type="match status" value="1"/>
</dbReference>
<accession>A0A150J3P8</accession>
<dbReference type="Pfam" id="PF01406">
    <property type="entry name" value="tRNA-synt_1e"/>
    <property type="match status" value="1"/>
</dbReference>
<keyword evidence="1" id="KW-0436">Ligase</keyword>
<evidence type="ECO:0000259" key="4">
    <source>
        <dbReference type="Pfam" id="PF01406"/>
    </source>
</evidence>
<dbReference type="GO" id="GO:0006423">
    <property type="term" value="P:cysteinyl-tRNA aminoacylation"/>
    <property type="evidence" value="ECO:0007669"/>
    <property type="project" value="TreeGrafter"/>
</dbReference>
<dbReference type="InterPro" id="IPR014729">
    <property type="entry name" value="Rossmann-like_a/b/a_fold"/>
</dbReference>
<comment type="caution">
    <text evidence="5">The sequence shown here is derived from an EMBL/GenBank/DDBJ whole genome shotgun (WGS) entry which is preliminary data.</text>
</comment>
<organism evidence="5 6">
    <name type="scientific">Candidatus Methanofastidiosum methylothiophilum</name>
    <dbReference type="NCBI Taxonomy" id="1705564"/>
    <lineage>
        <taxon>Archaea</taxon>
        <taxon>Methanobacteriati</taxon>
        <taxon>Methanobacteriota</taxon>
        <taxon>Stenosarchaea group</taxon>
        <taxon>Candidatus Methanofastidiosia</taxon>
        <taxon>Candidatus Methanofastidiosales</taxon>
        <taxon>Candidatus Methanofastidiosaceae</taxon>
        <taxon>Candidatus Methanofastidiosum</taxon>
    </lineage>
</organism>
<evidence type="ECO:0000256" key="3">
    <source>
        <dbReference type="ARBA" id="ARBA00022840"/>
    </source>
</evidence>
<evidence type="ECO:0000313" key="6">
    <source>
        <dbReference type="Proteomes" id="UP000075578"/>
    </source>
</evidence>
<gene>
    <name evidence="5" type="ORF">AMQ74_00968</name>
</gene>
<dbReference type="Gene3D" id="1.20.120.1910">
    <property type="entry name" value="Cysteine-tRNA ligase, C-terminal anti-codon recognition domain"/>
    <property type="match status" value="1"/>
</dbReference>
<evidence type="ECO:0000256" key="2">
    <source>
        <dbReference type="ARBA" id="ARBA00022741"/>
    </source>
</evidence>